<keyword evidence="2" id="KW-1185">Reference proteome</keyword>
<dbReference type="Proteomes" id="UP000828048">
    <property type="component" value="Chromosome 6"/>
</dbReference>
<reference evidence="1 2" key="1">
    <citation type="journal article" date="2021" name="Hortic Res">
        <title>High-quality reference genome and annotation aids understanding of berry development for evergreen blueberry (Vaccinium darrowii).</title>
        <authorList>
            <person name="Yu J."/>
            <person name="Hulse-Kemp A.M."/>
            <person name="Babiker E."/>
            <person name="Staton M."/>
        </authorList>
    </citation>
    <scope>NUCLEOTIDE SEQUENCE [LARGE SCALE GENOMIC DNA]</scope>
    <source>
        <strain evidence="2">cv. NJ 8807/NJ 8810</strain>
        <tissue evidence="1">Young leaf</tissue>
    </source>
</reference>
<accession>A0ACB7XCJ6</accession>
<sequence length="118" mass="13996">MMIGSIAPTSTYNECRGCQYKCRAEQVPMERNDPINSAYHYRCVCHRKEEKKKERKKRRRREKEKKRGEKEEVSAATTSGDLHRHVRPPSPPPHFTSAIFDSKLMYRLKLRMERVTDT</sequence>
<dbReference type="EMBL" id="CM037156">
    <property type="protein sequence ID" value="KAH7838462.1"/>
    <property type="molecule type" value="Genomic_DNA"/>
</dbReference>
<evidence type="ECO:0000313" key="1">
    <source>
        <dbReference type="EMBL" id="KAH7838462.1"/>
    </source>
</evidence>
<name>A0ACB7XCJ6_9ERIC</name>
<proteinExistence type="predicted"/>
<gene>
    <name evidence="1" type="ORF">Vadar_026749</name>
</gene>
<comment type="caution">
    <text evidence="1">The sequence shown here is derived from an EMBL/GenBank/DDBJ whole genome shotgun (WGS) entry which is preliminary data.</text>
</comment>
<protein>
    <submittedName>
        <fullName evidence="1">Uncharacterized protein</fullName>
    </submittedName>
</protein>
<evidence type="ECO:0000313" key="2">
    <source>
        <dbReference type="Proteomes" id="UP000828048"/>
    </source>
</evidence>
<organism evidence="1 2">
    <name type="scientific">Vaccinium darrowii</name>
    <dbReference type="NCBI Taxonomy" id="229202"/>
    <lineage>
        <taxon>Eukaryota</taxon>
        <taxon>Viridiplantae</taxon>
        <taxon>Streptophyta</taxon>
        <taxon>Embryophyta</taxon>
        <taxon>Tracheophyta</taxon>
        <taxon>Spermatophyta</taxon>
        <taxon>Magnoliopsida</taxon>
        <taxon>eudicotyledons</taxon>
        <taxon>Gunneridae</taxon>
        <taxon>Pentapetalae</taxon>
        <taxon>asterids</taxon>
        <taxon>Ericales</taxon>
        <taxon>Ericaceae</taxon>
        <taxon>Vaccinioideae</taxon>
        <taxon>Vaccinieae</taxon>
        <taxon>Vaccinium</taxon>
    </lineage>
</organism>